<dbReference type="AlphaFoldDB" id="A0AAJ5WT27"/>
<evidence type="ECO:0000313" key="3">
    <source>
        <dbReference type="Proteomes" id="UP001220610"/>
    </source>
</evidence>
<dbReference type="Proteomes" id="UP001220610">
    <property type="component" value="Chromosome"/>
</dbReference>
<reference evidence="2" key="1">
    <citation type="submission" date="2023-03" db="EMBL/GenBank/DDBJ databases">
        <title>Andean soil-derived lignocellulolytic bacterial consortium as a source of novel taxa and putative plastic-active enzymes.</title>
        <authorList>
            <person name="Diaz-Garcia L."/>
            <person name="Chuvochina M."/>
            <person name="Feuerriegel G."/>
            <person name="Bunk B."/>
            <person name="Sproer C."/>
            <person name="Streit W.R."/>
            <person name="Rodriguez L.M."/>
            <person name="Overmann J."/>
            <person name="Jimenez D.J."/>
        </authorList>
    </citation>
    <scope>NUCLEOTIDE SEQUENCE</scope>
    <source>
        <strain evidence="2">MAG 7</strain>
    </source>
</reference>
<dbReference type="PANTHER" id="PTHR45947:SF3">
    <property type="entry name" value="SULFOQUINOVOSYL TRANSFERASE SQD2"/>
    <property type="match status" value="1"/>
</dbReference>
<dbReference type="Gene3D" id="3.40.50.2000">
    <property type="entry name" value="Glycogen Phosphorylase B"/>
    <property type="match status" value="1"/>
</dbReference>
<organism evidence="2 3">
    <name type="scientific">Candidatus Pseudobacter hemicellulosilyticus</name>
    <dbReference type="NCBI Taxonomy" id="3121375"/>
    <lineage>
        <taxon>Bacteria</taxon>
        <taxon>Pseudomonadati</taxon>
        <taxon>Bacteroidota</taxon>
        <taxon>Chitinophagia</taxon>
        <taxon>Chitinophagales</taxon>
        <taxon>Chitinophagaceae</taxon>
        <taxon>Pseudobacter</taxon>
    </lineage>
</organism>
<dbReference type="EMBL" id="CP119311">
    <property type="protein sequence ID" value="WEK36526.1"/>
    <property type="molecule type" value="Genomic_DNA"/>
</dbReference>
<protein>
    <submittedName>
        <fullName evidence="2">Glycosyltransferase family 4 protein</fullName>
    </submittedName>
</protein>
<gene>
    <name evidence="2" type="ORF">P0Y53_03355</name>
</gene>
<sequence>MAYNTGDPNHFLFLYTRLPDYFLQCIRHLLDTCPAGSRAWVVHYESDQDAPYEHVFQDNRISFIGKSSFQPAMMETIRPDLIYVAGWGDPVYKSITAAWKKKLPVVMGLDNPWLGSPRQWMAALLAPLLIKPYCTHLWVTGPPQYTFGRRLGFSKKQLISGLYCADTKDIIPSTLPAEAPEILYTGRMVGYKRPDWLLKAFTEILNLDPALGHWRLTLVGQGPLKQELEANFGKVPAISFIPFLQPAAVKQRYAGASIFCLPSHHEHWGVVVQEAAAAGLPLLLSDTVAAGVTFLENGRNGYQFKSPSYEDFREKLHQLMKTSTAQRIAMGDFSRQLSARITHDSWAAALKSVFVDKHT</sequence>
<proteinExistence type="predicted"/>
<dbReference type="CDD" id="cd03801">
    <property type="entry name" value="GT4_PimA-like"/>
    <property type="match status" value="1"/>
</dbReference>
<feature type="domain" description="Glycosyl transferase family 1" evidence="1">
    <location>
        <begin position="173"/>
        <end position="323"/>
    </location>
</feature>
<evidence type="ECO:0000313" key="2">
    <source>
        <dbReference type="EMBL" id="WEK36526.1"/>
    </source>
</evidence>
<evidence type="ECO:0000259" key="1">
    <source>
        <dbReference type="Pfam" id="PF00534"/>
    </source>
</evidence>
<accession>A0AAJ5WT27</accession>
<name>A0AAJ5WT27_9BACT</name>
<dbReference type="GO" id="GO:0016757">
    <property type="term" value="F:glycosyltransferase activity"/>
    <property type="evidence" value="ECO:0007669"/>
    <property type="project" value="InterPro"/>
</dbReference>
<dbReference type="InterPro" id="IPR050194">
    <property type="entry name" value="Glycosyltransferase_grp1"/>
</dbReference>
<dbReference type="SUPFAM" id="SSF53756">
    <property type="entry name" value="UDP-Glycosyltransferase/glycogen phosphorylase"/>
    <property type="match status" value="1"/>
</dbReference>
<dbReference type="PANTHER" id="PTHR45947">
    <property type="entry name" value="SULFOQUINOVOSYL TRANSFERASE SQD2"/>
    <property type="match status" value="1"/>
</dbReference>
<dbReference type="InterPro" id="IPR001296">
    <property type="entry name" value="Glyco_trans_1"/>
</dbReference>
<dbReference type="Pfam" id="PF00534">
    <property type="entry name" value="Glycos_transf_1"/>
    <property type="match status" value="1"/>
</dbReference>